<evidence type="ECO:0000313" key="1">
    <source>
        <dbReference type="EMBL" id="AET61899.1"/>
    </source>
</evidence>
<dbReference type="KEGG" id="pta:HPL003_25915"/>
<reference key="2">
    <citation type="submission" date="2011-11" db="EMBL/GenBank/DDBJ databases">
        <authorList>
            <person name="Shin S.H."/>
            <person name="Kim S."/>
            <person name="Kim J.Y."/>
        </authorList>
    </citation>
    <scope>NUCLEOTIDE SEQUENCE</scope>
    <source>
        <strain>HPL-003</strain>
    </source>
</reference>
<sequence>MLDCLIIHINDTMDERIASFNGIQYDLHSMTNLYSFGTDFEQLN</sequence>
<dbReference type="AlphaFoldDB" id="G7VQR9"/>
<accession>G7VQR9</accession>
<reference evidence="1 2" key="3">
    <citation type="journal article" date="2012" name="J. Bacteriol.">
        <title>Genome Sequence of Paenibacillus terrae HPL-003, a Xylanase-Producing Bacterium Isolated from Soil Found in Forest Residue.</title>
        <authorList>
            <person name="Shin S.H."/>
            <person name="Kim S."/>
            <person name="Kim J.Y."/>
            <person name="Song H.Y."/>
            <person name="Cho S.J."/>
            <person name="Kim D.R."/>
            <person name="Lee K.I."/>
            <person name="Lim H.K."/>
            <person name="Park N.J."/>
            <person name="Hwang I.T."/>
            <person name="Yang K.S."/>
        </authorList>
    </citation>
    <scope>NUCLEOTIDE SEQUENCE [LARGE SCALE GENOMIC DNA]</scope>
    <source>
        <strain evidence="1 2">HPL-003</strain>
    </source>
</reference>
<gene>
    <name evidence="1" type="ordered locus">HPL003_25915</name>
</gene>
<name>G7VQR9_PAETH</name>
<dbReference type="HOGENOM" id="CLU_3219565_0_0_9"/>
<organism evidence="1 2">
    <name type="scientific">Paenibacillus terrae (strain HPL-003)</name>
    <dbReference type="NCBI Taxonomy" id="985665"/>
    <lineage>
        <taxon>Bacteria</taxon>
        <taxon>Bacillati</taxon>
        <taxon>Bacillota</taxon>
        <taxon>Bacilli</taxon>
        <taxon>Bacillales</taxon>
        <taxon>Paenibacillaceae</taxon>
        <taxon>Paenibacillus</taxon>
    </lineage>
</organism>
<proteinExistence type="predicted"/>
<dbReference type="Proteomes" id="UP000005876">
    <property type="component" value="Chromosome"/>
</dbReference>
<dbReference type="EMBL" id="CP003107">
    <property type="protein sequence ID" value="AET61899.1"/>
    <property type="molecule type" value="Genomic_DNA"/>
</dbReference>
<evidence type="ECO:0000313" key="2">
    <source>
        <dbReference type="Proteomes" id="UP000005876"/>
    </source>
</evidence>
<protein>
    <submittedName>
        <fullName evidence="1">Uncharacterized protein</fullName>
    </submittedName>
</protein>
<reference evidence="2" key="1">
    <citation type="submission" date="2011-11" db="EMBL/GenBank/DDBJ databases">
        <title>Complete sequence of Paenibacillus terrae HPL-003.</title>
        <authorList>
            <person name="Shin S.H."/>
            <person name="Kim S."/>
            <person name="Kim J.Y."/>
        </authorList>
    </citation>
    <scope>NUCLEOTIDE SEQUENCE [LARGE SCALE GENOMIC DNA]</scope>
    <source>
        <strain evidence="2">HPL-003</strain>
    </source>
</reference>